<evidence type="ECO:0000256" key="6">
    <source>
        <dbReference type="ARBA" id="ARBA00038179"/>
    </source>
</evidence>
<keyword evidence="5 7" id="KW-0333">Golgi apparatus</keyword>
<evidence type="ECO:0000256" key="7">
    <source>
        <dbReference type="RuleBase" id="RU366065"/>
    </source>
</evidence>
<comment type="caution">
    <text evidence="8">The sequence shown here is derived from an EMBL/GenBank/DDBJ whole genome shotgun (WGS) entry which is preliminary data.</text>
</comment>
<comment type="similarity">
    <text evidence="6">Belongs to the TRAPP small subunits family. TRAPPC4 subfamily.</text>
</comment>
<evidence type="ECO:0000313" key="9">
    <source>
        <dbReference type="Proteomes" id="UP000324585"/>
    </source>
</evidence>
<protein>
    <recommendedName>
        <fullName evidence="7">Trafficking protein particle complex subunit</fullName>
    </recommendedName>
</protein>
<dbReference type="Gene3D" id="3.30.450.70">
    <property type="match status" value="1"/>
</dbReference>
<keyword evidence="4 7" id="KW-0931">ER-Golgi transport</keyword>
<dbReference type="Proteomes" id="UP000324585">
    <property type="component" value="Unassembled WGS sequence"/>
</dbReference>
<dbReference type="PANTHER" id="PTHR23249">
    <property type="entry name" value="TRAFFICKING PROTEIN PARTICLE COMPLEX SUBUNIT"/>
    <property type="match status" value="1"/>
</dbReference>
<keyword evidence="2 7" id="KW-0813">Transport</keyword>
<evidence type="ECO:0000256" key="3">
    <source>
        <dbReference type="ARBA" id="ARBA00022824"/>
    </source>
</evidence>
<dbReference type="SUPFAM" id="SSF64356">
    <property type="entry name" value="SNARE-like"/>
    <property type="match status" value="1"/>
</dbReference>
<comment type="subunit">
    <text evidence="7">Part of the multisubunit transport protein particle (TRAPP) complex.</text>
</comment>
<name>A0A5J4Z0Q0_PORPP</name>
<evidence type="ECO:0000256" key="2">
    <source>
        <dbReference type="ARBA" id="ARBA00022448"/>
    </source>
</evidence>
<accession>A0A5J4Z0Q0</accession>
<dbReference type="InterPro" id="IPR011012">
    <property type="entry name" value="Longin-like_dom_sf"/>
</dbReference>
<proteinExistence type="inferred from homology"/>
<dbReference type="InterPro" id="IPR007233">
    <property type="entry name" value="TRAPPC"/>
</dbReference>
<dbReference type="OrthoDB" id="246406at2759"/>
<dbReference type="CDD" id="cd14856">
    <property type="entry name" value="TRAPPC4_synbindin"/>
    <property type="match status" value="1"/>
</dbReference>
<reference evidence="9" key="1">
    <citation type="journal article" date="2019" name="Nat. Commun.">
        <title>Expansion of phycobilisome linker gene families in mesophilic red algae.</title>
        <authorList>
            <person name="Lee J."/>
            <person name="Kim D."/>
            <person name="Bhattacharya D."/>
            <person name="Yoon H.S."/>
        </authorList>
    </citation>
    <scope>NUCLEOTIDE SEQUENCE [LARGE SCALE GENOMIC DNA]</scope>
    <source>
        <strain evidence="9">CCMP 1328</strain>
    </source>
</reference>
<evidence type="ECO:0000256" key="4">
    <source>
        <dbReference type="ARBA" id="ARBA00022892"/>
    </source>
</evidence>
<dbReference type="GO" id="GO:0005794">
    <property type="term" value="C:Golgi apparatus"/>
    <property type="evidence" value="ECO:0007669"/>
    <property type="project" value="UniProtKB-SubCell"/>
</dbReference>
<keyword evidence="3 7" id="KW-0256">Endoplasmic reticulum</keyword>
<gene>
    <name evidence="8" type="ORF">FVE85_0694</name>
</gene>
<dbReference type="GO" id="GO:0030008">
    <property type="term" value="C:TRAPP complex"/>
    <property type="evidence" value="ECO:0007669"/>
    <property type="project" value="UniProtKB-UniRule"/>
</dbReference>
<keyword evidence="9" id="KW-1185">Reference proteome</keyword>
<evidence type="ECO:0000313" key="8">
    <source>
        <dbReference type="EMBL" id="KAA8496965.1"/>
    </source>
</evidence>
<dbReference type="EMBL" id="VRMN01000002">
    <property type="protein sequence ID" value="KAA8496965.1"/>
    <property type="molecule type" value="Genomic_DNA"/>
</dbReference>
<comment type="subcellular location">
    <subcellularLocation>
        <location evidence="7">Endoplasmic reticulum</location>
    </subcellularLocation>
    <subcellularLocation>
        <location evidence="7">Golgi apparatus</location>
        <location evidence="7">cis-Golgi network</location>
    </subcellularLocation>
    <subcellularLocation>
        <location evidence="1">Golgi apparatus</location>
    </subcellularLocation>
</comment>
<evidence type="ECO:0000256" key="1">
    <source>
        <dbReference type="ARBA" id="ARBA00004555"/>
    </source>
</evidence>
<dbReference type="OMA" id="MPIRTEG"/>
<dbReference type="PANTHER" id="PTHR23249:SF15">
    <property type="entry name" value="TRAFFICKING PROTEIN PARTICLE COMPLEX SUBUNIT 4"/>
    <property type="match status" value="1"/>
</dbReference>
<organism evidence="8 9">
    <name type="scientific">Porphyridium purpureum</name>
    <name type="common">Red alga</name>
    <name type="synonym">Porphyridium cruentum</name>
    <dbReference type="NCBI Taxonomy" id="35688"/>
    <lineage>
        <taxon>Eukaryota</taxon>
        <taxon>Rhodophyta</taxon>
        <taxon>Bangiophyceae</taxon>
        <taxon>Porphyridiales</taxon>
        <taxon>Porphyridiaceae</taxon>
        <taxon>Porphyridium</taxon>
    </lineage>
</organism>
<dbReference type="GO" id="GO:0006888">
    <property type="term" value="P:endoplasmic reticulum to Golgi vesicle-mediated transport"/>
    <property type="evidence" value="ECO:0007669"/>
    <property type="project" value="UniProtKB-UniRule"/>
</dbReference>
<dbReference type="AlphaFoldDB" id="A0A5J4Z0Q0"/>
<dbReference type="GO" id="GO:0005783">
    <property type="term" value="C:endoplasmic reticulum"/>
    <property type="evidence" value="ECO:0007669"/>
    <property type="project" value="UniProtKB-SubCell"/>
</dbReference>
<dbReference type="SMART" id="SM01399">
    <property type="entry name" value="Sybindin"/>
    <property type="match status" value="1"/>
</dbReference>
<dbReference type="Pfam" id="PF04099">
    <property type="entry name" value="Sybindin"/>
    <property type="match status" value="1"/>
</dbReference>
<sequence length="151" mass="16906">MGVQSFFVLNKAGGLIMQRSYSDRAPRLTQNDYIHLASTFHSMQLLVRELSPVSNARECGGIARMEATTFRLYAMIAATGVEMFVTCDANPATAPAAGAHDRMADFLKEAYISYTDYVLKNPFYEIDMPIKSEPWDAHLIKIVDKYNRVGS</sequence>
<evidence type="ECO:0000256" key="5">
    <source>
        <dbReference type="ARBA" id="ARBA00023034"/>
    </source>
</evidence>